<keyword evidence="4" id="KW-0436">Ligase</keyword>
<dbReference type="GO" id="GO:0016877">
    <property type="term" value="F:ligase activity, forming carbon-sulfur bonds"/>
    <property type="evidence" value="ECO:0007669"/>
    <property type="project" value="UniProtKB-ARBA"/>
</dbReference>
<dbReference type="Pfam" id="PF00501">
    <property type="entry name" value="AMP-binding"/>
    <property type="match status" value="1"/>
</dbReference>
<dbReference type="NCBIfam" id="TIGR03098">
    <property type="entry name" value="ligase_PEP_1"/>
    <property type="match status" value="1"/>
</dbReference>
<dbReference type="InterPro" id="IPR045851">
    <property type="entry name" value="AMP-bd_C_sf"/>
</dbReference>
<reference evidence="4 5" key="1">
    <citation type="submission" date="2017-08" db="EMBL/GenBank/DDBJ databases">
        <title>Infants hospitalized years apart are colonized by the same room-sourced microbial strains.</title>
        <authorList>
            <person name="Brooks B."/>
            <person name="Olm M.R."/>
            <person name="Firek B.A."/>
            <person name="Baker R."/>
            <person name="Thomas B.C."/>
            <person name="Morowitz M.J."/>
            <person name="Banfield J.F."/>
        </authorList>
    </citation>
    <scope>NUCLEOTIDE SEQUENCE [LARGE SCALE GENOMIC DNA]</scope>
    <source>
        <strain evidence="4">S2_018_000_R3_119</strain>
    </source>
</reference>
<dbReference type="PANTHER" id="PTHR43767">
    <property type="entry name" value="LONG-CHAIN-FATTY-ACID--COA LIGASE"/>
    <property type="match status" value="1"/>
</dbReference>
<dbReference type="Proteomes" id="UP000249555">
    <property type="component" value="Unassembled WGS sequence"/>
</dbReference>
<proteinExistence type="predicted"/>
<dbReference type="Gene3D" id="3.40.50.12780">
    <property type="entry name" value="N-terminal domain of ligase-like"/>
    <property type="match status" value="1"/>
</dbReference>
<dbReference type="PANTHER" id="PTHR43767:SF10">
    <property type="entry name" value="SURFACTIN SYNTHASE SUBUNIT 1"/>
    <property type="match status" value="1"/>
</dbReference>
<feature type="domain" description="AMP-dependent synthetase/ligase" evidence="2">
    <location>
        <begin position="16"/>
        <end position="388"/>
    </location>
</feature>
<dbReference type="InterPro" id="IPR050237">
    <property type="entry name" value="ATP-dep_AMP-bd_enzyme"/>
</dbReference>
<dbReference type="Gene3D" id="3.30.300.30">
    <property type="match status" value="1"/>
</dbReference>
<evidence type="ECO:0000313" key="4">
    <source>
        <dbReference type="EMBL" id="PZO74983.1"/>
    </source>
</evidence>
<feature type="region of interest" description="Disordered" evidence="1">
    <location>
        <begin position="143"/>
        <end position="175"/>
    </location>
</feature>
<dbReference type="Pfam" id="PF13193">
    <property type="entry name" value="AMP-binding_C"/>
    <property type="match status" value="1"/>
</dbReference>
<gene>
    <name evidence="4" type="ORF">DI640_06115</name>
</gene>
<evidence type="ECO:0000259" key="2">
    <source>
        <dbReference type="Pfam" id="PF00501"/>
    </source>
</evidence>
<evidence type="ECO:0000259" key="3">
    <source>
        <dbReference type="Pfam" id="PF13193"/>
    </source>
</evidence>
<accession>A0A2W4YY60</accession>
<dbReference type="SUPFAM" id="SSF56801">
    <property type="entry name" value="Acetyl-CoA synthetase-like"/>
    <property type="match status" value="1"/>
</dbReference>
<dbReference type="AlphaFoldDB" id="A0A2W4YY60"/>
<dbReference type="InterPro" id="IPR000873">
    <property type="entry name" value="AMP-dep_synth/lig_dom"/>
</dbReference>
<feature type="region of interest" description="Disordered" evidence="1">
    <location>
        <begin position="530"/>
        <end position="552"/>
    </location>
</feature>
<dbReference type="InterPro" id="IPR017529">
    <property type="entry name" value="AcylCoA_ligase_PEP_1"/>
</dbReference>
<dbReference type="PROSITE" id="PS00455">
    <property type="entry name" value="AMP_BINDING"/>
    <property type="match status" value="1"/>
</dbReference>
<evidence type="ECO:0000313" key="5">
    <source>
        <dbReference type="Proteomes" id="UP000249555"/>
    </source>
</evidence>
<dbReference type="InterPro" id="IPR025110">
    <property type="entry name" value="AMP-bd_C"/>
</dbReference>
<feature type="compositionally biased region" description="Gly residues" evidence="1">
    <location>
        <begin position="162"/>
        <end position="171"/>
    </location>
</feature>
<name>A0A2W4YY60_9SPHN</name>
<dbReference type="EMBL" id="QFMX01000005">
    <property type="protein sequence ID" value="PZO74983.1"/>
    <property type="molecule type" value="Genomic_DNA"/>
</dbReference>
<evidence type="ECO:0000256" key="1">
    <source>
        <dbReference type="SAM" id="MobiDB-lite"/>
    </source>
</evidence>
<feature type="domain" description="AMP-binding enzyme C-terminal" evidence="3">
    <location>
        <begin position="444"/>
        <end position="516"/>
    </location>
</feature>
<dbReference type="InterPro" id="IPR042099">
    <property type="entry name" value="ANL_N_sf"/>
</dbReference>
<sequence>MALDPKPYPIDHIALRGAPDAVALVDKAGAMTFAELETGIGALAGWLAGRGLSAGDRVATWLPKTRTACLMPLAVARAGLVHVPVNPLLRRAQVAHILGDSGARLLVTQGARAGMLEGSDVPDGCSIVDEADLLLLFPRERGGPGSQSATLGVPGPPPSRGNGIGAGGGSPMGPSDADTDSLAAILYTSGSTGRPKGVMLSHANLWLGAISVAHYLKLEPEDRVLGVLPLSFDYGQNQLFSTWAAGASVAPLDYLVARDVVKAVERVGATTLAGVPPLWVQLLEADWPAETAACLKRLTNSGGALTPRLVRGLRERFPAADVYAMYGLTEAFRSTYLDPALIDTRPDAMGRAIPFAEVSVVKPDGTRAAPGEAGELVHAGPLVAQGYWQDAERTAQRFRPAPDGNGMAVWSGDTVVEGEDGLLRFVGRDDEMIKSAGNRISPLEIEEAVLAGGEAREAVAVGVPDERLGQGIVVMLAGDTGAEAGLRARLRAALPSFMQPGAYLWRDELPRNANGKLDRSAIALEVKACSPAKAGGQSGPPPSRGNKEGSAT</sequence>
<dbReference type="InterPro" id="IPR020845">
    <property type="entry name" value="AMP-binding_CS"/>
</dbReference>
<comment type="caution">
    <text evidence="4">The sequence shown here is derived from an EMBL/GenBank/DDBJ whole genome shotgun (WGS) entry which is preliminary data.</text>
</comment>
<organism evidence="4 5">
    <name type="scientific">Sphingomonas taxi</name>
    <dbReference type="NCBI Taxonomy" id="1549858"/>
    <lineage>
        <taxon>Bacteria</taxon>
        <taxon>Pseudomonadati</taxon>
        <taxon>Pseudomonadota</taxon>
        <taxon>Alphaproteobacteria</taxon>
        <taxon>Sphingomonadales</taxon>
        <taxon>Sphingomonadaceae</taxon>
        <taxon>Sphingomonas</taxon>
    </lineage>
</organism>
<protein>
    <submittedName>
        <fullName evidence="4">Acyl-CoA ligase (AMP-forming), exosortase A system-associated</fullName>
    </submittedName>
</protein>